<dbReference type="SUPFAM" id="SSF53474">
    <property type="entry name" value="alpha/beta-Hydrolases"/>
    <property type="match status" value="1"/>
</dbReference>
<dbReference type="PANTHER" id="PTHR22946">
    <property type="entry name" value="DIENELACTONE HYDROLASE DOMAIN-CONTAINING PROTEIN-RELATED"/>
    <property type="match status" value="1"/>
</dbReference>
<reference evidence="5 6" key="1">
    <citation type="submission" date="2019-05" db="EMBL/GenBank/DDBJ databases">
        <authorList>
            <person name="Lee S.D."/>
        </authorList>
    </citation>
    <scope>NUCLEOTIDE SEQUENCE [LARGE SCALE GENOMIC DNA]</scope>
    <source>
        <strain evidence="5 6">YC2-7</strain>
    </source>
</reference>
<keyword evidence="6" id="KW-1185">Reference proteome</keyword>
<keyword evidence="2 5" id="KW-0378">Hydrolase</keyword>
<protein>
    <submittedName>
        <fullName evidence="5">CocE/NonD family hydrolase</fullName>
    </submittedName>
</protein>
<dbReference type="InterPro" id="IPR005674">
    <property type="entry name" value="CocE/Ser_esterase"/>
</dbReference>
<dbReference type="InterPro" id="IPR000383">
    <property type="entry name" value="Xaa-Pro-like_dom"/>
</dbReference>
<dbReference type="SMART" id="SM00939">
    <property type="entry name" value="PepX_C"/>
    <property type="match status" value="1"/>
</dbReference>
<dbReference type="InterPro" id="IPR029058">
    <property type="entry name" value="AB_hydrolase_fold"/>
</dbReference>
<organism evidence="5 6">
    <name type="scientific">Antrihabitans stalactiti</name>
    <dbReference type="NCBI Taxonomy" id="2584121"/>
    <lineage>
        <taxon>Bacteria</taxon>
        <taxon>Bacillati</taxon>
        <taxon>Actinomycetota</taxon>
        <taxon>Actinomycetes</taxon>
        <taxon>Mycobacteriales</taxon>
        <taxon>Nocardiaceae</taxon>
        <taxon>Antrihabitans</taxon>
    </lineage>
</organism>
<gene>
    <name evidence="5" type="ORF">FGL95_25030</name>
</gene>
<comment type="similarity">
    <text evidence="1">Belongs to the AB hydrolase superfamily.</text>
</comment>
<dbReference type="Gene3D" id="3.40.50.1820">
    <property type="entry name" value="alpha/beta hydrolase"/>
    <property type="match status" value="2"/>
</dbReference>
<dbReference type="Pfam" id="PF08530">
    <property type="entry name" value="PepX_C"/>
    <property type="match status" value="1"/>
</dbReference>
<dbReference type="EMBL" id="VCQU01000010">
    <property type="protein sequence ID" value="NMN98313.1"/>
    <property type="molecule type" value="Genomic_DNA"/>
</dbReference>
<evidence type="ECO:0000259" key="4">
    <source>
        <dbReference type="SMART" id="SM00939"/>
    </source>
</evidence>
<evidence type="ECO:0000256" key="1">
    <source>
        <dbReference type="ARBA" id="ARBA00008645"/>
    </source>
</evidence>
<sequence length="589" mass="60981">MRTIAIVCVGVLSAAFAVAGPATADPPSFTSQVLSLSVHVGPGGATQCTVEGELFVPSGVGPDNRAPALLTTNGFGGSYHDQVGAAQMFARNGYVTLAYSGLGFGGSECKISLDDPLYDGAAAAQLVSFLGGQSGIAFTDTALKSPLPALDMVRIDPVDHNGVPAQYDPRVGMFGGSYGGGIQLSAASIDARIDTIIPMITWNDLSYSLAPNGTSTTVGVSSAVSGAAKFLFASLLFVDGVDNPGVTGYLGDPARGAECPNYVAFMCGAIAQALMTGELDPDNTVRLRHASTATFSERINIPVLLAQGQQDTLFTLNEAAATYEALQARGVEVKMIWHSWGHSHFAPAPGEFSVKGPLDPTTQYESGRMLDWFDHYLKDSGVDTGPPFAYFRNWVPYTGNAAPAYASSSSFPVGNNRAFELSGDGRLVDDAATAVPGARTFVTGPLGLPTGIEPLNIEPSGNIPTAQIPGTEASWTTAPMTVPMDVVGIPKVTLRVQSPGAPVIFAKLYDVAPDGKATLINGLITPVRIPDPAAPVPITLAGIVHSFDVGHSLRLALTGGDISFRGGLTPVPVTIFAEGSEPLTLPVVG</sequence>
<keyword evidence="3" id="KW-0732">Signal</keyword>
<accession>A0A848KH15</accession>
<feature type="signal peptide" evidence="3">
    <location>
        <begin position="1"/>
        <end position="24"/>
    </location>
</feature>
<dbReference type="AlphaFoldDB" id="A0A848KH15"/>
<dbReference type="GO" id="GO:0052689">
    <property type="term" value="F:carboxylic ester hydrolase activity"/>
    <property type="evidence" value="ECO:0007669"/>
    <property type="project" value="UniProtKB-ARBA"/>
</dbReference>
<dbReference type="InterPro" id="IPR013736">
    <property type="entry name" value="Xaa-Pro_dipept_C"/>
</dbReference>
<reference evidence="5 6" key="2">
    <citation type="submission" date="2020-06" db="EMBL/GenBank/DDBJ databases">
        <title>Antribacter stalactiti gen. nov., sp. nov., a new member of the family Nacardiaceae isolated from a cave.</title>
        <authorList>
            <person name="Kim I.S."/>
        </authorList>
    </citation>
    <scope>NUCLEOTIDE SEQUENCE [LARGE SCALE GENOMIC DNA]</scope>
    <source>
        <strain evidence="5 6">YC2-7</strain>
    </source>
</reference>
<dbReference type="NCBIfam" id="TIGR00976">
    <property type="entry name" value="CocE_NonD"/>
    <property type="match status" value="1"/>
</dbReference>
<dbReference type="Pfam" id="PF02129">
    <property type="entry name" value="Peptidase_S15"/>
    <property type="match status" value="1"/>
</dbReference>
<name>A0A848KH15_9NOCA</name>
<dbReference type="InterPro" id="IPR008979">
    <property type="entry name" value="Galactose-bd-like_sf"/>
</dbReference>
<feature type="domain" description="Xaa-Pro dipeptidyl-peptidase C-terminal" evidence="4">
    <location>
        <begin position="370"/>
        <end position="586"/>
    </location>
</feature>
<dbReference type="Gene3D" id="2.60.120.260">
    <property type="entry name" value="Galactose-binding domain-like"/>
    <property type="match status" value="1"/>
</dbReference>
<feature type="chain" id="PRO_5033050437" evidence="3">
    <location>
        <begin position="25"/>
        <end position="589"/>
    </location>
</feature>
<evidence type="ECO:0000256" key="2">
    <source>
        <dbReference type="ARBA" id="ARBA00022801"/>
    </source>
</evidence>
<dbReference type="Proteomes" id="UP000535543">
    <property type="component" value="Unassembled WGS sequence"/>
</dbReference>
<dbReference type="RefSeq" id="WP_169592423.1">
    <property type="nucleotide sequence ID" value="NZ_VCQU01000010.1"/>
</dbReference>
<evidence type="ECO:0000256" key="3">
    <source>
        <dbReference type="SAM" id="SignalP"/>
    </source>
</evidence>
<dbReference type="GO" id="GO:0008239">
    <property type="term" value="F:dipeptidyl-peptidase activity"/>
    <property type="evidence" value="ECO:0007669"/>
    <property type="project" value="InterPro"/>
</dbReference>
<dbReference type="PANTHER" id="PTHR22946:SF9">
    <property type="entry name" value="POLYKETIDE TRANSFERASE AF380"/>
    <property type="match status" value="1"/>
</dbReference>
<dbReference type="SUPFAM" id="SSF49785">
    <property type="entry name" value="Galactose-binding domain-like"/>
    <property type="match status" value="1"/>
</dbReference>
<evidence type="ECO:0000313" key="5">
    <source>
        <dbReference type="EMBL" id="NMN98313.1"/>
    </source>
</evidence>
<dbReference type="InterPro" id="IPR050261">
    <property type="entry name" value="FrsA_esterase"/>
</dbReference>
<comment type="caution">
    <text evidence="5">The sequence shown here is derived from an EMBL/GenBank/DDBJ whole genome shotgun (WGS) entry which is preliminary data.</text>
</comment>
<evidence type="ECO:0000313" key="6">
    <source>
        <dbReference type="Proteomes" id="UP000535543"/>
    </source>
</evidence>
<proteinExistence type="inferred from homology"/>